<protein>
    <submittedName>
        <fullName evidence="2">Uncharacterized protein</fullName>
    </submittedName>
</protein>
<proteinExistence type="predicted"/>
<evidence type="ECO:0000256" key="1">
    <source>
        <dbReference type="SAM" id="MobiDB-lite"/>
    </source>
</evidence>
<comment type="caution">
    <text evidence="2">The sequence shown here is derived from an EMBL/GenBank/DDBJ whole genome shotgun (WGS) entry which is preliminary data.</text>
</comment>
<keyword evidence="3" id="KW-1185">Reference proteome</keyword>
<sequence>MIALCGCEHVRRKVMLKKTNSKRNGKRYSKSSVWSSTDRRRLENCNGKKTNPKRDPTQYSNHQHDRRRLENYNMDALINFLKVSKTAMSGCWSTRPASLWNV</sequence>
<dbReference type="EMBL" id="CAKOFQ010009042">
    <property type="protein sequence ID" value="CAH2016896.1"/>
    <property type="molecule type" value="Genomic_DNA"/>
</dbReference>
<evidence type="ECO:0000313" key="3">
    <source>
        <dbReference type="Proteomes" id="UP001152888"/>
    </source>
</evidence>
<reference evidence="2" key="1">
    <citation type="submission" date="2022-03" db="EMBL/GenBank/DDBJ databases">
        <authorList>
            <person name="Sayadi A."/>
        </authorList>
    </citation>
    <scope>NUCLEOTIDE SEQUENCE</scope>
</reference>
<feature type="region of interest" description="Disordered" evidence="1">
    <location>
        <begin position="17"/>
        <end position="66"/>
    </location>
</feature>
<accession>A0A9P0QBZ6</accession>
<gene>
    <name evidence="2" type="ORF">ACAOBT_LOCUS35667</name>
</gene>
<evidence type="ECO:0000313" key="2">
    <source>
        <dbReference type="EMBL" id="CAH2016896.1"/>
    </source>
</evidence>
<dbReference type="AlphaFoldDB" id="A0A9P0QBZ6"/>
<feature type="compositionally biased region" description="Basic residues" evidence="1">
    <location>
        <begin position="17"/>
        <end position="29"/>
    </location>
</feature>
<dbReference type="Proteomes" id="UP001152888">
    <property type="component" value="Unassembled WGS sequence"/>
</dbReference>
<name>A0A9P0QBZ6_ACAOB</name>
<organism evidence="2 3">
    <name type="scientific">Acanthoscelides obtectus</name>
    <name type="common">Bean weevil</name>
    <name type="synonym">Bruchus obtectus</name>
    <dbReference type="NCBI Taxonomy" id="200917"/>
    <lineage>
        <taxon>Eukaryota</taxon>
        <taxon>Metazoa</taxon>
        <taxon>Ecdysozoa</taxon>
        <taxon>Arthropoda</taxon>
        <taxon>Hexapoda</taxon>
        <taxon>Insecta</taxon>
        <taxon>Pterygota</taxon>
        <taxon>Neoptera</taxon>
        <taxon>Endopterygota</taxon>
        <taxon>Coleoptera</taxon>
        <taxon>Polyphaga</taxon>
        <taxon>Cucujiformia</taxon>
        <taxon>Chrysomeloidea</taxon>
        <taxon>Chrysomelidae</taxon>
        <taxon>Bruchinae</taxon>
        <taxon>Bruchini</taxon>
        <taxon>Acanthoscelides</taxon>
    </lineage>
</organism>